<organism evidence="1 2">
    <name type="scientific">Aspergillus tanneri</name>
    <dbReference type="NCBI Taxonomy" id="1220188"/>
    <lineage>
        <taxon>Eukaryota</taxon>
        <taxon>Fungi</taxon>
        <taxon>Dikarya</taxon>
        <taxon>Ascomycota</taxon>
        <taxon>Pezizomycotina</taxon>
        <taxon>Eurotiomycetes</taxon>
        <taxon>Eurotiomycetidae</taxon>
        <taxon>Eurotiales</taxon>
        <taxon>Aspergillaceae</taxon>
        <taxon>Aspergillus</taxon>
        <taxon>Aspergillus subgen. Circumdati</taxon>
    </lineage>
</organism>
<gene>
    <name evidence="1" type="ORF">EYZ11_005346</name>
</gene>
<protein>
    <submittedName>
        <fullName evidence="1">Uncharacterized protein</fullName>
    </submittedName>
</protein>
<comment type="caution">
    <text evidence="1">The sequence shown here is derived from an EMBL/GenBank/DDBJ whole genome shotgun (WGS) entry which is preliminary data.</text>
</comment>
<evidence type="ECO:0000313" key="2">
    <source>
        <dbReference type="Proteomes" id="UP000308092"/>
    </source>
</evidence>
<reference evidence="1 2" key="1">
    <citation type="submission" date="2019-03" db="EMBL/GenBank/DDBJ databases">
        <title>The genome sequence of a newly discovered highly antifungal drug resistant Aspergillus species, Aspergillus tanneri NIH 1004.</title>
        <authorList>
            <person name="Mounaud S."/>
            <person name="Singh I."/>
            <person name="Joardar V."/>
            <person name="Pakala S."/>
            <person name="Pakala S."/>
            <person name="Venepally P."/>
            <person name="Hoover J."/>
            <person name="Nierman W."/>
            <person name="Chung J."/>
            <person name="Losada L."/>
        </authorList>
    </citation>
    <scope>NUCLEOTIDE SEQUENCE [LARGE SCALE GENOMIC DNA]</scope>
    <source>
        <strain evidence="1 2">NIH1004</strain>
    </source>
</reference>
<dbReference type="VEuPathDB" id="FungiDB:EYZ11_005346"/>
<dbReference type="AlphaFoldDB" id="A0A4S3JKK3"/>
<keyword evidence="2" id="KW-1185">Reference proteome</keyword>
<dbReference type="STRING" id="1220188.A0A4S3JKK3"/>
<dbReference type="EMBL" id="SOSA01000169">
    <property type="protein sequence ID" value="THC95187.1"/>
    <property type="molecule type" value="Genomic_DNA"/>
</dbReference>
<proteinExistence type="predicted"/>
<accession>A0A4S3JKK3</accession>
<evidence type="ECO:0000313" key="1">
    <source>
        <dbReference type="EMBL" id="THC95187.1"/>
    </source>
</evidence>
<name>A0A4S3JKK3_9EURO</name>
<sequence>MMAGQMYSDLLQESVWMRREYAHLYSQAALGTAEKEIDNLTPPSCSDLPSEQSDTTLMYRHSITTAMDFCLHNLGSSASEGQWRAWWTSSPIIYASDPRITTPYPVFDAWSGNAEAEDALLSVSHTLAYAGIGSKTPIRHPNLRDQILQLDSHVLSLAAECDVYAGTICKENIESVAAHRIRMIARLQIHSFSVRPPLDLLSPFNVPRAGNGNPGCGPPAGRTPARALVGERVNVENRDI</sequence>
<dbReference type="Proteomes" id="UP000308092">
    <property type="component" value="Unassembled WGS sequence"/>
</dbReference>